<dbReference type="Gene3D" id="3.60.21.10">
    <property type="match status" value="1"/>
</dbReference>
<dbReference type="GO" id="GO:0008768">
    <property type="term" value="F:UDP-sugar diphosphatase activity"/>
    <property type="evidence" value="ECO:0007669"/>
    <property type="project" value="TreeGrafter"/>
</dbReference>
<dbReference type="NCBIfam" id="NF033681">
    <property type="entry name" value="ExeM_NucH_DNase"/>
    <property type="match status" value="1"/>
</dbReference>
<name>A0A7W5JSP3_9ACTN</name>
<keyword evidence="5" id="KW-1185">Reference proteome</keyword>
<dbReference type="AlphaFoldDB" id="A0A7W5JSP3"/>
<dbReference type="GO" id="GO:0008253">
    <property type="term" value="F:5'-nucleotidase activity"/>
    <property type="evidence" value="ECO:0007669"/>
    <property type="project" value="UniProtKB-EC"/>
</dbReference>
<dbReference type="InterPro" id="IPR036907">
    <property type="entry name" value="5'-Nucleotdase_C_sf"/>
</dbReference>
<evidence type="ECO:0000256" key="1">
    <source>
        <dbReference type="SAM" id="MobiDB-lite"/>
    </source>
</evidence>
<evidence type="ECO:0000256" key="2">
    <source>
        <dbReference type="SAM" id="SignalP"/>
    </source>
</evidence>
<dbReference type="InterPro" id="IPR006179">
    <property type="entry name" value="5_nucleotidase/apyrase"/>
</dbReference>
<dbReference type="EC" id="3.1.3.5" evidence="4"/>
<keyword evidence="2" id="KW-0732">Signal</keyword>
<feature type="domain" description="5'-Nucleotidase C-terminal" evidence="3">
    <location>
        <begin position="975"/>
        <end position="1143"/>
    </location>
</feature>
<comment type="caution">
    <text evidence="4">The sequence shown here is derived from an EMBL/GenBank/DDBJ whole genome shotgun (WGS) entry which is preliminary data.</text>
</comment>
<sequence length="1275" mass="133109">MPVLAHRPWRRRGAAVGAVGALAASLLVAVPSTASAATPLPIAQIQGTSRFSPYVGKVVTTTPSVVTAAYPTGGLSGFVVQTPGTGGKDRSLKKASDAVFVYTGKAGVDVTIGDLVTVTGTVEEFPSGSDPDADSLTEIAGTVTVTKSDASYKKVKPVSSVSWASTYDRRENLESMLYSSTEKWTVNDTYTLGSYGELGLATGGRLVQPTDKARLGSKAADKQEERNAERRVVLDDGISGPAFDKAGSPGTPPYLTRKNDVRVGDTAKLTEPVVVDWRNGAWALNPTRPTAAGDEVATIDDKAPEKVPNVKGDVSVASFNVLNYFTTLGTATAACKANPVSTDGTPNTVASGCDQRGAWDGADLDRQQDKIVKAINALDSSVTGLMEIENSAKLGEGKDEATKTLVAALNADAKRAKWDYVPSSDQLQPVADQDVITNAIIFQPAEVTWAGKSYADGKDSTDTGAFKNARTPIAAAFTPVGGGAPMLVAVNHFKSKSASGATGENADLGQGAYNADRVAQANALLGWLPGVQTDARTDAVALVGDFNSYTHEDPLETLYAAGWTNAAQQKDYSYNFDGLSGSLDHVLLNPAADKRLTGSGVWNINSVEPVLREYSRYKSTLIDYYRDDVYRASDHDPVKVGLKKGKASQVTLTMLNFNDFHGRIAAASPDTKQFFGTIEQQRATAGEGNTLVMSAGDSVGASLFASSVQEDQPTIDVLNAADLDVSAVGNHEFDRGFADLTGRITKAADWTYLGANVYKKGTTKPALPTYAIVERGGLKIGVVGAVTQETSTLVSPAGISGIEFGDPVAAVNRVTKQLTDGKKSNGEADVVVAEYHEGASKTQLDPTTGSQVVSLEDQLKASPVFAHIVNDTSPKVAAIFTAHTHQAYAYDAPVPGAAGATRPVTQSGSYAAFLGKVTLTVDVKTKAVLAHTQQNLKPTTVPDADLAAAYPRVRRISGIVDAALARADVLGSVKIGEATHEITRAFGPDGEDTRGAESTLSDLVAEMYRSSTASPERGSAQIGVQNPGGVREDLDAGDVTFGEAASVLPFANSLFTVDLTGAQFKTLLEQQWQRDATGNVPSRAYLQLGLSKNVTYTYDASLAEGSRITSITVDGKAIDPAASYRVATNSFLAAGGDNFRVLGEGANSKDTGLSDLDSWTDYIKAETPVSPSFAKQAVSVSPLPGALTAGRSATFTVSSLDFSSRPTEDGDYAGVDERTSTVTATLNGSKVSETPAADGSATVTLAVPADAAKGPGTLVLTTDTGTTVTIPVTVA</sequence>
<feature type="chain" id="PRO_5030623534" evidence="2">
    <location>
        <begin position="37"/>
        <end position="1275"/>
    </location>
</feature>
<evidence type="ECO:0000313" key="4">
    <source>
        <dbReference type="EMBL" id="MBB3325503.1"/>
    </source>
</evidence>
<dbReference type="CDD" id="cd04486">
    <property type="entry name" value="YhcR_OBF_like"/>
    <property type="match status" value="1"/>
</dbReference>
<accession>A0A7W5JSP3</accession>
<dbReference type="PANTHER" id="PTHR11575:SF24">
    <property type="entry name" value="5'-NUCLEOTIDASE"/>
    <property type="match status" value="1"/>
</dbReference>
<dbReference type="SUPFAM" id="SSF56300">
    <property type="entry name" value="Metallo-dependent phosphatases"/>
    <property type="match status" value="1"/>
</dbReference>
<dbReference type="Gene3D" id="3.90.780.10">
    <property type="entry name" value="5'-Nucleotidase, C-terminal domain"/>
    <property type="match status" value="1"/>
</dbReference>
<gene>
    <name evidence="4" type="ORF">FHX39_000447</name>
</gene>
<proteinExistence type="predicted"/>
<protein>
    <submittedName>
        <fullName evidence="4">5'-nucleotidase</fullName>
        <ecNumber evidence="4">3.1.3.5</ecNumber>
    </submittedName>
</protein>
<dbReference type="InterPro" id="IPR047971">
    <property type="entry name" value="ExeM-like"/>
</dbReference>
<organism evidence="4 5">
    <name type="scientific">Microlunatus antarcticus</name>
    <dbReference type="NCBI Taxonomy" id="53388"/>
    <lineage>
        <taxon>Bacteria</taxon>
        <taxon>Bacillati</taxon>
        <taxon>Actinomycetota</taxon>
        <taxon>Actinomycetes</taxon>
        <taxon>Propionibacteriales</taxon>
        <taxon>Propionibacteriaceae</taxon>
        <taxon>Microlunatus</taxon>
    </lineage>
</organism>
<evidence type="ECO:0000313" key="5">
    <source>
        <dbReference type="Proteomes" id="UP000565572"/>
    </source>
</evidence>
<dbReference type="InterPro" id="IPR036691">
    <property type="entry name" value="Endo/exonu/phosph_ase_sf"/>
</dbReference>
<dbReference type="EMBL" id="JACHZG010000001">
    <property type="protein sequence ID" value="MBB3325503.1"/>
    <property type="molecule type" value="Genomic_DNA"/>
</dbReference>
<feature type="signal peptide" evidence="2">
    <location>
        <begin position="1"/>
        <end position="36"/>
    </location>
</feature>
<dbReference type="Proteomes" id="UP000565572">
    <property type="component" value="Unassembled WGS sequence"/>
</dbReference>
<dbReference type="RefSeq" id="WP_183336458.1">
    <property type="nucleotide sequence ID" value="NZ_JACHZG010000001.1"/>
</dbReference>
<dbReference type="Pfam" id="PF02872">
    <property type="entry name" value="5_nucleotid_C"/>
    <property type="match status" value="1"/>
</dbReference>
<dbReference type="SUPFAM" id="SSF55816">
    <property type="entry name" value="5'-nucleotidase (syn. UDP-sugar hydrolase), C-terminal domain"/>
    <property type="match status" value="1"/>
</dbReference>
<dbReference type="PRINTS" id="PR01607">
    <property type="entry name" value="APYRASEFAMLY"/>
</dbReference>
<dbReference type="Gene3D" id="3.60.10.10">
    <property type="entry name" value="Endonuclease/exonuclease/phosphatase"/>
    <property type="match status" value="1"/>
</dbReference>
<reference evidence="4 5" key="1">
    <citation type="submission" date="2020-08" db="EMBL/GenBank/DDBJ databases">
        <title>Sequencing the genomes of 1000 actinobacteria strains.</title>
        <authorList>
            <person name="Klenk H.-P."/>
        </authorList>
    </citation>
    <scope>NUCLEOTIDE SEQUENCE [LARGE SCALE GENOMIC DNA]</scope>
    <source>
        <strain evidence="4 5">DSM 11053</strain>
    </source>
</reference>
<dbReference type="CDD" id="cd10283">
    <property type="entry name" value="MnuA_DNase1-like"/>
    <property type="match status" value="1"/>
</dbReference>
<dbReference type="GO" id="GO:0030288">
    <property type="term" value="C:outer membrane-bounded periplasmic space"/>
    <property type="evidence" value="ECO:0007669"/>
    <property type="project" value="TreeGrafter"/>
</dbReference>
<dbReference type="InterPro" id="IPR008334">
    <property type="entry name" value="5'-Nucleotdase_C"/>
</dbReference>
<dbReference type="SUPFAM" id="SSF56219">
    <property type="entry name" value="DNase I-like"/>
    <property type="match status" value="1"/>
</dbReference>
<dbReference type="PANTHER" id="PTHR11575">
    <property type="entry name" value="5'-NUCLEOTIDASE-RELATED"/>
    <property type="match status" value="1"/>
</dbReference>
<evidence type="ECO:0000259" key="3">
    <source>
        <dbReference type="Pfam" id="PF02872"/>
    </source>
</evidence>
<dbReference type="InterPro" id="IPR029052">
    <property type="entry name" value="Metallo-depent_PP-like"/>
</dbReference>
<keyword evidence="4" id="KW-0378">Hydrolase</keyword>
<dbReference type="GO" id="GO:0009166">
    <property type="term" value="P:nucleotide catabolic process"/>
    <property type="evidence" value="ECO:0007669"/>
    <property type="project" value="InterPro"/>
</dbReference>
<feature type="region of interest" description="Disordered" evidence="1">
    <location>
        <begin position="238"/>
        <end position="258"/>
    </location>
</feature>